<dbReference type="Proteomes" id="UP000092093">
    <property type="component" value="Unassembled WGS sequence"/>
</dbReference>
<comment type="caution">
    <text evidence="1">The sequence shown here is derived from an EMBL/GenBank/DDBJ whole genome shotgun (WGS) entry which is preliminary data.</text>
</comment>
<reference evidence="1 2" key="1">
    <citation type="submission" date="2015-09" db="EMBL/GenBank/DDBJ databases">
        <title>Aphanizomenon flos-aquae WA102.</title>
        <authorList>
            <person name="Driscoll C."/>
        </authorList>
    </citation>
    <scope>NUCLEOTIDE SEQUENCE [LARGE SCALE GENOMIC DNA]</scope>
    <source>
        <strain evidence="1">WA102</strain>
    </source>
</reference>
<name>A0A1B7WVW1_APHFL</name>
<accession>A0A1B7WVW1</accession>
<dbReference type="AlphaFoldDB" id="A0A1B7WVW1"/>
<dbReference type="PATRIC" id="fig|1710896.3.peg.5692"/>
<evidence type="ECO:0000313" key="2">
    <source>
        <dbReference type="Proteomes" id="UP000092093"/>
    </source>
</evidence>
<proteinExistence type="predicted"/>
<protein>
    <submittedName>
        <fullName evidence="1">Uncharacterized protein</fullName>
    </submittedName>
</protein>
<evidence type="ECO:0000313" key="1">
    <source>
        <dbReference type="EMBL" id="OBQ41283.1"/>
    </source>
</evidence>
<organism evidence="1 2">
    <name type="scientific">Aphanizomenon flos-aquae WA102</name>
    <dbReference type="NCBI Taxonomy" id="1710896"/>
    <lineage>
        <taxon>Bacteria</taxon>
        <taxon>Bacillati</taxon>
        <taxon>Cyanobacteriota</taxon>
        <taxon>Cyanophyceae</taxon>
        <taxon>Nostocales</taxon>
        <taxon>Aphanizomenonaceae</taxon>
        <taxon>Aphanizomenon</taxon>
    </lineage>
</organism>
<dbReference type="EMBL" id="LJOW01000152">
    <property type="protein sequence ID" value="OBQ41283.1"/>
    <property type="molecule type" value="Genomic_DNA"/>
</dbReference>
<sequence length="73" mass="8472">MYLEASDAWCFAEELSNKIINGVWSDVVKKLKQLNPMQSIYIFDLIVKNKMLNQSNIDSLVRVISNHLNDKDE</sequence>
<gene>
    <name evidence="1" type="ORF">AN484_21280</name>
</gene>